<evidence type="ECO:0000313" key="7">
    <source>
        <dbReference type="Proteomes" id="UP000436088"/>
    </source>
</evidence>
<evidence type="ECO:0000256" key="3">
    <source>
        <dbReference type="ARBA" id="ARBA00023136"/>
    </source>
</evidence>
<keyword evidence="3 4" id="KW-0472">Membrane</keyword>
<comment type="subcellular location">
    <subcellularLocation>
        <location evidence="1">Membrane</location>
    </subcellularLocation>
</comment>
<feature type="transmembrane region" description="Helical" evidence="4">
    <location>
        <begin position="180"/>
        <end position="199"/>
    </location>
</feature>
<sequence>MWEVYNLCTVITLGVFDNTHLGGSNNGRSNVARDSRIGKVQIRLSTLEAHRICTHSYPLLVLHPHGLKKMGELQLAFRFTTLSLANMIYIYGQPLLPKMHYLHSFTVNQLDNLRYQAMNIVARRLGRAEPPLRKEVVKYMLDVDSHMWSMRRSKTNFFCIMSLVSGMISIGRWFGNVCNWKNPITSVLVHVLFLILIWFRPRHLPHMDTKLSWAEAVNPDELDEEFDTFPKCKPHDVVRMRVVVLVGGLYCLRHPRFPGKLPSVPSNYFKRLPARSDSLL</sequence>
<dbReference type="InterPro" id="IPR013583">
    <property type="entry name" value="MCTP_C"/>
</dbReference>
<dbReference type="InterPro" id="IPR035892">
    <property type="entry name" value="C2_domain_sf"/>
</dbReference>
<accession>A0A6A3C4G1</accession>
<dbReference type="Pfam" id="PF08372">
    <property type="entry name" value="PRT_C"/>
    <property type="match status" value="1"/>
</dbReference>
<dbReference type="InterPro" id="IPR047259">
    <property type="entry name" value="QUIRKY-like"/>
</dbReference>
<name>A0A6A3C4G1_HIBSY</name>
<dbReference type="EMBL" id="VEPZ02000488">
    <property type="protein sequence ID" value="KAE8724075.1"/>
    <property type="molecule type" value="Genomic_DNA"/>
</dbReference>
<keyword evidence="7" id="KW-1185">Reference proteome</keyword>
<proteinExistence type="predicted"/>
<dbReference type="PANTHER" id="PTHR31425:SF24">
    <property type="entry name" value="MULTIPLE C2 DOMAIN AND TRANSMEMBRANE REGION PROTEIN 2"/>
    <property type="match status" value="1"/>
</dbReference>
<feature type="transmembrane region" description="Helical" evidence="4">
    <location>
        <begin position="155"/>
        <end position="174"/>
    </location>
</feature>
<dbReference type="GO" id="GO:0005840">
    <property type="term" value="C:ribosome"/>
    <property type="evidence" value="ECO:0007669"/>
    <property type="project" value="UniProtKB-KW"/>
</dbReference>
<keyword evidence="4" id="KW-0812">Transmembrane</keyword>
<protein>
    <submittedName>
        <fullName evidence="6">60S ribosomal protein L6-like</fullName>
    </submittedName>
</protein>
<keyword evidence="2" id="KW-0677">Repeat</keyword>
<dbReference type="PANTHER" id="PTHR31425">
    <property type="entry name" value="PHOSPHORIBOSYLANTHRANILATE TRANSFERASE ISOFORM 1"/>
    <property type="match status" value="1"/>
</dbReference>
<dbReference type="Proteomes" id="UP000436088">
    <property type="component" value="Unassembled WGS sequence"/>
</dbReference>
<gene>
    <name evidence="6" type="ORF">F3Y22_tig00010968pilonHSYRG00235</name>
</gene>
<reference evidence="6" key="1">
    <citation type="submission" date="2019-09" db="EMBL/GenBank/DDBJ databases">
        <title>Draft genome information of white flower Hibiscus syriacus.</title>
        <authorList>
            <person name="Kim Y.-M."/>
        </authorList>
    </citation>
    <scope>NUCLEOTIDE SEQUENCE [LARGE SCALE GENOMIC DNA]</scope>
    <source>
        <strain evidence="6">YM2019G1</strain>
    </source>
</reference>
<evidence type="ECO:0000313" key="6">
    <source>
        <dbReference type="EMBL" id="KAE8724075.1"/>
    </source>
</evidence>
<organism evidence="6 7">
    <name type="scientific">Hibiscus syriacus</name>
    <name type="common">Rose of Sharon</name>
    <dbReference type="NCBI Taxonomy" id="106335"/>
    <lineage>
        <taxon>Eukaryota</taxon>
        <taxon>Viridiplantae</taxon>
        <taxon>Streptophyta</taxon>
        <taxon>Embryophyta</taxon>
        <taxon>Tracheophyta</taxon>
        <taxon>Spermatophyta</taxon>
        <taxon>Magnoliopsida</taxon>
        <taxon>eudicotyledons</taxon>
        <taxon>Gunneridae</taxon>
        <taxon>Pentapetalae</taxon>
        <taxon>rosids</taxon>
        <taxon>malvids</taxon>
        <taxon>Malvales</taxon>
        <taxon>Malvaceae</taxon>
        <taxon>Malvoideae</taxon>
        <taxon>Hibiscus</taxon>
    </lineage>
</organism>
<evidence type="ECO:0000259" key="5">
    <source>
        <dbReference type="Pfam" id="PF08372"/>
    </source>
</evidence>
<feature type="domain" description="Multiple C2" evidence="5">
    <location>
        <begin position="191"/>
        <end position="241"/>
    </location>
</feature>
<evidence type="ECO:0000256" key="1">
    <source>
        <dbReference type="ARBA" id="ARBA00004370"/>
    </source>
</evidence>
<comment type="caution">
    <text evidence="6">The sequence shown here is derived from an EMBL/GenBank/DDBJ whole genome shotgun (WGS) entry which is preliminary data.</text>
</comment>
<dbReference type="AlphaFoldDB" id="A0A6A3C4G1"/>
<dbReference type="SUPFAM" id="SSF49562">
    <property type="entry name" value="C2 domain (Calcium/lipid-binding domain, CaLB)"/>
    <property type="match status" value="1"/>
</dbReference>
<dbReference type="GO" id="GO:0016020">
    <property type="term" value="C:membrane"/>
    <property type="evidence" value="ECO:0007669"/>
    <property type="project" value="UniProtKB-SubCell"/>
</dbReference>
<keyword evidence="4" id="KW-1133">Transmembrane helix</keyword>
<evidence type="ECO:0000256" key="2">
    <source>
        <dbReference type="ARBA" id="ARBA00022737"/>
    </source>
</evidence>
<evidence type="ECO:0000256" key="4">
    <source>
        <dbReference type="SAM" id="Phobius"/>
    </source>
</evidence>